<feature type="signal peptide" evidence="1">
    <location>
        <begin position="1"/>
        <end position="20"/>
    </location>
</feature>
<evidence type="ECO:0000259" key="2">
    <source>
        <dbReference type="Pfam" id="PF11790"/>
    </source>
</evidence>
<dbReference type="Gene3D" id="2.60.20.10">
    <property type="entry name" value="Crystallins"/>
    <property type="match status" value="1"/>
</dbReference>
<reference evidence="3 4" key="1">
    <citation type="submission" date="2019-02" db="EMBL/GenBank/DDBJ databases">
        <title>Draft Genome Sequence of the Prevotella sp. BCRC 81118, Isolated from Human Feces.</title>
        <authorList>
            <person name="Huang C.-H."/>
        </authorList>
    </citation>
    <scope>NUCLEOTIDE SEQUENCE [LARGE SCALE GENOMIC DNA]</scope>
    <source>
        <strain evidence="3 4">BCRC 81118</strain>
    </source>
</reference>
<feature type="domain" description="Asl1-like glycosyl hydrolase catalytic" evidence="2">
    <location>
        <begin position="224"/>
        <end position="440"/>
    </location>
</feature>
<feature type="chain" id="PRO_5021360291" description="Asl1-like glycosyl hydrolase catalytic domain-containing protein" evidence="1">
    <location>
        <begin position="21"/>
        <end position="933"/>
    </location>
</feature>
<keyword evidence="1" id="KW-0732">Signal</keyword>
<dbReference type="InterPro" id="IPR024655">
    <property type="entry name" value="Asl1_glyco_hydro_catalytic"/>
</dbReference>
<dbReference type="Pfam" id="PF11790">
    <property type="entry name" value="Glyco_hydro_cc"/>
    <property type="match status" value="1"/>
</dbReference>
<protein>
    <recommendedName>
        <fullName evidence="2">Asl1-like glycosyl hydrolase catalytic domain-containing protein</fullName>
    </recommendedName>
</protein>
<accession>A0A4Y8VQR1</accession>
<dbReference type="RefSeq" id="WP_134842992.1">
    <property type="nucleotide sequence ID" value="NZ_SGVY01000009.1"/>
</dbReference>
<dbReference type="Gene3D" id="3.20.20.80">
    <property type="entry name" value="Glycosidases"/>
    <property type="match status" value="1"/>
</dbReference>
<organism evidence="3 4">
    <name type="scientific">Segatella hominis</name>
    <dbReference type="NCBI Taxonomy" id="2518605"/>
    <lineage>
        <taxon>Bacteria</taxon>
        <taxon>Pseudomonadati</taxon>
        <taxon>Bacteroidota</taxon>
        <taxon>Bacteroidia</taxon>
        <taxon>Bacteroidales</taxon>
        <taxon>Prevotellaceae</taxon>
        <taxon>Segatella</taxon>
    </lineage>
</organism>
<dbReference type="EMBL" id="SGVY01000009">
    <property type="protein sequence ID" value="TFH82919.1"/>
    <property type="molecule type" value="Genomic_DNA"/>
</dbReference>
<dbReference type="OrthoDB" id="9809583at2"/>
<evidence type="ECO:0000313" key="3">
    <source>
        <dbReference type="EMBL" id="TFH82919.1"/>
    </source>
</evidence>
<dbReference type="InterPro" id="IPR017853">
    <property type="entry name" value="GH"/>
</dbReference>
<dbReference type="PANTHER" id="PTHR34154">
    <property type="entry name" value="ALKALI-SENSITIVE LINKAGE PROTEIN 1"/>
    <property type="match status" value="1"/>
</dbReference>
<dbReference type="SUPFAM" id="SSF51445">
    <property type="entry name" value="(Trans)glycosidases"/>
    <property type="match status" value="1"/>
</dbReference>
<dbReference type="AlphaFoldDB" id="A0A4Y8VQR1"/>
<name>A0A4Y8VQR1_9BACT</name>
<dbReference type="Proteomes" id="UP000297872">
    <property type="component" value="Unassembled WGS sequence"/>
</dbReference>
<keyword evidence="4" id="KW-1185">Reference proteome</keyword>
<comment type="caution">
    <text evidence="3">The sequence shown here is derived from an EMBL/GenBank/DDBJ whole genome shotgun (WGS) entry which is preliminary data.</text>
</comment>
<dbReference type="InterPro" id="IPR053183">
    <property type="entry name" value="ASL1"/>
</dbReference>
<dbReference type="GeneID" id="302994668"/>
<evidence type="ECO:0000256" key="1">
    <source>
        <dbReference type="SAM" id="SignalP"/>
    </source>
</evidence>
<gene>
    <name evidence="3" type="ORF">EXN75_05080</name>
</gene>
<dbReference type="PANTHER" id="PTHR34154:SF3">
    <property type="entry name" value="ALKALI-SENSITIVE LINKAGE PROTEIN 1"/>
    <property type="match status" value="1"/>
</dbReference>
<evidence type="ECO:0000313" key="4">
    <source>
        <dbReference type="Proteomes" id="UP000297872"/>
    </source>
</evidence>
<sequence length="933" mass="103783">MQKRKLFLTCLLAASLSMFADNTSQTVKEVTGSVTLDGEVDYHISSTTPFATTGSINITNTDHATVIFDNLLPSKAVKFLSNVKINGEAAKNGSNCQLRIYNAGAMILPYSGNQPLTIFTEADFGGQSSHNFVVNTKYNLTTSNKTFNNHIRSFILKRGYMVCLATQGDGTGYSRVFIADKADKKINLPSVSKPLNGRVSYIRISKWNDVHKRGWAGFWNNDVQEKFKTGWAYNWDASIHDDWVDREYVTQHHHEGWPGIADVGNNSGSANILGNNEPDNKADDKEQDIDVKNVLANWPQMMATGRRLGSPAVAGDYNWLYEFIDSVDARGWRCDFIAVHAYWYKDQPGWKSQLESISKRCGGRPIWITEMNYGANWTGWPGSDTKGTDANYAIELQHMGPVLDYLNDAPYIERYAFYNNVQECRFAIAGDKLTPIGEKYAALAPKLAYNSDYEYVPRNPRTYNPSDLTVSFVPRTKTCTMTFKNHSGEFVDDIMVERKKGKFGEWKCVSHLEAVEDTARTYSYQEKVEEAGNYFYRIHVIDFLGRDRLSSEVANTVNGSEGSADFQWGTMSAANDEDVYSFYEHGFESIPAVVFGGTTSVNPTTHAQEVVNAVTTSYFTSKFFPWNALESDPNKFNGTEHASFIVAKPGNGTLGSLHYETGLITDEAGKMVRVGGDTIEYKFKQPFAEAPVVFVTPISTLKYPVKARAWEITKDGFKVVLTRQVEASKFGKAIVKQRVSFFAIEKGSTTAFDKIISVGNQDMEFLNNYNRFQLNFGKELNNPKLIFQYQSFNRPLLSLLRLIDLDDLYKTKSYANLRVFADTSDPNKTISKIKPISETVGWMAISDNESAGTGIQNVAGGETADLSVEVNGGMVNVRDAKATAVAVYTASGAKVASANFQGGEAHFDLASLPAGILVIKVNSGKFSKLVIRR</sequence>
<proteinExistence type="predicted"/>